<comment type="caution">
    <text evidence="11">The sequence shown here is derived from an EMBL/GenBank/DDBJ whole genome shotgun (WGS) entry which is preliminary data.</text>
</comment>
<dbReference type="PROSITE" id="PS52004">
    <property type="entry name" value="KS3_2"/>
    <property type="match status" value="1"/>
</dbReference>
<evidence type="ECO:0000256" key="8">
    <source>
        <dbReference type="ARBA" id="ARBA00023268"/>
    </source>
</evidence>
<evidence type="ECO:0000313" key="12">
    <source>
        <dbReference type="Proteomes" id="UP001476798"/>
    </source>
</evidence>
<dbReference type="InterPro" id="IPR016039">
    <property type="entry name" value="Thiolase-like"/>
</dbReference>
<feature type="non-terminal residue" evidence="11">
    <location>
        <position position="1"/>
    </location>
</feature>
<dbReference type="PANTHER" id="PTHR43775">
    <property type="entry name" value="FATTY ACID SYNTHASE"/>
    <property type="match status" value="1"/>
</dbReference>
<keyword evidence="5" id="KW-0560">Oxidoreductase</keyword>
<sequence length="124" mass="13140">NGYCRSEAAVAVLLTKLSATKRVYATIINAGNNTDGYKEQGVTFPSGDIQQSLVRFLYQEANISPAQVEYIEAHGTGTKVGDPQEVNGIVSVFCQAKREPLLIGSTKSNMGHPEPASGLAALAK</sequence>
<dbReference type="Gene3D" id="3.40.47.10">
    <property type="match status" value="1"/>
</dbReference>
<protein>
    <recommendedName>
        <fullName evidence="10">Ketosynthase family 3 (KS3) domain-containing protein</fullName>
    </recommendedName>
</protein>
<dbReference type="EMBL" id="JAHRIO010055438">
    <property type="protein sequence ID" value="MEQ2176781.1"/>
    <property type="molecule type" value="Genomic_DNA"/>
</dbReference>
<keyword evidence="12" id="KW-1185">Reference proteome</keyword>
<evidence type="ECO:0000256" key="7">
    <source>
        <dbReference type="ARBA" id="ARBA00023160"/>
    </source>
</evidence>
<keyword evidence="6" id="KW-0443">Lipid metabolism</keyword>
<feature type="non-terminal residue" evidence="11">
    <location>
        <position position="124"/>
    </location>
</feature>
<dbReference type="InterPro" id="IPR020841">
    <property type="entry name" value="PKS_Beta-ketoAc_synthase_dom"/>
</dbReference>
<evidence type="ECO:0000256" key="5">
    <source>
        <dbReference type="ARBA" id="ARBA00023002"/>
    </source>
</evidence>
<dbReference type="SUPFAM" id="SSF53901">
    <property type="entry name" value="Thiolase-like"/>
    <property type="match status" value="1"/>
</dbReference>
<keyword evidence="3" id="KW-0276">Fatty acid metabolism</keyword>
<keyword evidence="4" id="KW-0521">NADP</keyword>
<keyword evidence="1" id="KW-0596">Phosphopantetheine</keyword>
<dbReference type="InterPro" id="IPR050091">
    <property type="entry name" value="PKS_NRPS_Biosynth_Enz"/>
</dbReference>
<evidence type="ECO:0000256" key="1">
    <source>
        <dbReference type="ARBA" id="ARBA00022450"/>
    </source>
</evidence>
<evidence type="ECO:0000256" key="6">
    <source>
        <dbReference type="ARBA" id="ARBA00023098"/>
    </source>
</evidence>
<evidence type="ECO:0000256" key="3">
    <source>
        <dbReference type="ARBA" id="ARBA00022832"/>
    </source>
</evidence>
<dbReference type="PANTHER" id="PTHR43775:SF7">
    <property type="entry name" value="FATTY ACID SYNTHASE"/>
    <property type="match status" value="1"/>
</dbReference>
<proteinExistence type="predicted"/>
<dbReference type="InterPro" id="IPR014031">
    <property type="entry name" value="Ketoacyl_synth_C"/>
</dbReference>
<keyword evidence="8" id="KW-0511">Multifunctional enzyme</keyword>
<feature type="domain" description="Ketosynthase family 3 (KS3)" evidence="10">
    <location>
        <begin position="1"/>
        <end position="124"/>
    </location>
</feature>
<name>A0ABV0NZ93_9TELE</name>
<evidence type="ECO:0000256" key="4">
    <source>
        <dbReference type="ARBA" id="ARBA00022857"/>
    </source>
</evidence>
<evidence type="ECO:0000313" key="11">
    <source>
        <dbReference type="EMBL" id="MEQ2176781.1"/>
    </source>
</evidence>
<accession>A0ABV0NZ93</accession>
<evidence type="ECO:0000256" key="9">
    <source>
        <dbReference type="SAM" id="MobiDB-lite"/>
    </source>
</evidence>
<feature type="region of interest" description="Disordered" evidence="9">
    <location>
        <begin position="104"/>
        <end position="124"/>
    </location>
</feature>
<reference evidence="11 12" key="1">
    <citation type="submission" date="2021-06" db="EMBL/GenBank/DDBJ databases">
        <authorList>
            <person name="Palmer J.M."/>
        </authorList>
    </citation>
    <scope>NUCLEOTIDE SEQUENCE [LARGE SCALE GENOMIC DNA]</scope>
    <source>
        <strain evidence="11 12">GA_2019</strain>
        <tissue evidence="11">Muscle</tissue>
    </source>
</reference>
<keyword evidence="2" id="KW-0444">Lipid biosynthesis</keyword>
<evidence type="ECO:0000259" key="10">
    <source>
        <dbReference type="PROSITE" id="PS52004"/>
    </source>
</evidence>
<dbReference type="Proteomes" id="UP001476798">
    <property type="component" value="Unassembled WGS sequence"/>
</dbReference>
<organism evidence="11 12">
    <name type="scientific">Goodea atripinnis</name>
    <dbReference type="NCBI Taxonomy" id="208336"/>
    <lineage>
        <taxon>Eukaryota</taxon>
        <taxon>Metazoa</taxon>
        <taxon>Chordata</taxon>
        <taxon>Craniata</taxon>
        <taxon>Vertebrata</taxon>
        <taxon>Euteleostomi</taxon>
        <taxon>Actinopterygii</taxon>
        <taxon>Neopterygii</taxon>
        <taxon>Teleostei</taxon>
        <taxon>Neoteleostei</taxon>
        <taxon>Acanthomorphata</taxon>
        <taxon>Ovalentaria</taxon>
        <taxon>Atherinomorphae</taxon>
        <taxon>Cyprinodontiformes</taxon>
        <taxon>Goodeidae</taxon>
        <taxon>Goodea</taxon>
    </lineage>
</organism>
<dbReference type="Pfam" id="PF02801">
    <property type="entry name" value="Ketoacyl-synt_C"/>
    <property type="match status" value="1"/>
</dbReference>
<evidence type="ECO:0000256" key="2">
    <source>
        <dbReference type="ARBA" id="ARBA00022516"/>
    </source>
</evidence>
<keyword evidence="7" id="KW-0275">Fatty acid biosynthesis</keyword>
<dbReference type="SMART" id="SM00825">
    <property type="entry name" value="PKS_KS"/>
    <property type="match status" value="1"/>
</dbReference>
<gene>
    <name evidence="11" type="ORF">GOODEAATRI_031599</name>
</gene>